<dbReference type="InterPro" id="IPR006015">
    <property type="entry name" value="Universal_stress_UspA"/>
</dbReference>
<gene>
    <name evidence="2" type="ORF">ACFSAS_06685</name>
</gene>
<feature type="domain" description="UspA" evidence="1">
    <location>
        <begin position="150"/>
        <end position="253"/>
    </location>
</feature>
<accession>A0ABD6DTA0</accession>
<sequence>MYPNGFADDGGRCITDGGLAIREPPVILVPIEILEGQTIPETLVEFLAPAEVVVLGYHVLPEQTPTEQASLQFEERAQAAVDDIAAAFVDAGRNPDTRVVFTHDREQTIDRVASEVGATAILLPNPTGEVETVLVPIRGAIDDDRLADLVATLVVEDRERVTLWGLASDGSDFDPEGAVERAADRIRERGIPDGQLDREVTTTTTPIIDIVDRSAAADIIVMGEGRESLLAALLGEDTERVAEGAVAPVLVVRDRDPEETDSEATQ</sequence>
<comment type="caution">
    <text evidence="2">The sequence shown here is derived from an EMBL/GenBank/DDBJ whole genome shotgun (WGS) entry which is preliminary data.</text>
</comment>
<name>A0ABD6DTA0_9EURY</name>
<dbReference type="Gene3D" id="3.40.50.12370">
    <property type="match status" value="1"/>
</dbReference>
<protein>
    <submittedName>
        <fullName evidence="2">Universal stress protein</fullName>
    </submittedName>
</protein>
<reference evidence="2 3" key="1">
    <citation type="journal article" date="2019" name="Int. J. Syst. Evol. Microbiol.">
        <title>The Global Catalogue of Microorganisms (GCM) 10K type strain sequencing project: providing services to taxonomists for standard genome sequencing and annotation.</title>
        <authorList>
            <consortium name="The Broad Institute Genomics Platform"/>
            <consortium name="The Broad Institute Genome Sequencing Center for Infectious Disease"/>
            <person name="Wu L."/>
            <person name="Ma J."/>
        </authorList>
    </citation>
    <scope>NUCLEOTIDE SEQUENCE [LARGE SCALE GENOMIC DNA]</scope>
    <source>
        <strain evidence="2 3">CGMCC 1.10387</strain>
    </source>
</reference>
<proteinExistence type="predicted"/>
<dbReference type="EMBL" id="JBHUDP010000002">
    <property type="protein sequence ID" value="MFD1685298.1"/>
    <property type="molecule type" value="Genomic_DNA"/>
</dbReference>
<dbReference type="Pfam" id="PF00582">
    <property type="entry name" value="Usp"/>
    <property type="match status" value="1"/>
</dbReference>
<evidence type="ECO:0000259" key="1">
    <source>
        <dbReference type="Pfam" id="PF00582"/>
    </source>
</evidence>
<dbReference type="RefSeq" id="WP_256306709.1">
    <property type="nucleotide sequence ID" value="NZ_JANHAW010000001.1"/>
</dbReference>
<dbReference type="InterPro" id="IPR006016">
    <property type="entry name" value="UspA"/>
</dbReference>
<keyword evidence="3" id="KW-1185">Reference proteome</keyword>
<dbReference type="SUPFAM" id="SSF52402">
    <property type="entry name" value="Adenine nucleotide alpha hydrolases-like"/>
    <property type="match status" value="1"/>
</dbReference>
<evidence type="ECO:0000313" key="3">
    <source>
        <dbReference type="Proteomes" id="UP001597092"/>
    </source>
</evidence>
<evidence type="ECO:0000313" key="2">
    <source>
        <dbReference type="EMBL" id="MFD1685298.1"/>
    </source>
</evidence>
<organism evidence="2 3">
    <name type="scientific">Halobellus litoreus</name>
    <dbReference type="NCBI Taxonomy" id="755310"/>
    <lineage>
        <taxon>Archaea</taxon>
        <taxon>Methanobacteriati</taxon>
        <taxon>Methanobacteriota</taxon>
        <taxon>Stenosarchaea group</taxon>
        <taxon>Halobacteria</taxon>
        <taxon>Halobacteriales</taxon>
        <taxon>Haloferacaceae</taxon>
        <taxon>Halobellus</taxon>
    </lineage>
</organism>
<dbReference type="PRINTS" id="PR01438">
    <property type="entry name" value="UNVRSLSTRESS"/>
</dbReference>
<dbReference type="Proteomes" id="UP001597092">
    <property type="component" value="Unassembled WGS sequence"/>
</dbReference>
<dbReference type="AlphaFoldDB" id="A0ABD6DTA0"/>